<proteinExistence type="predicted"/>
<evidence type="ECO:0000313" key="1">
    <source>
        <dbReference type="EMBL" id="KAK4303863.1"/>
    </source>
</evidence>
<dbReference type="GO" id="GO:0031146">
    <property type="term" value="P:SCF-dependent proteasomal ubiquitin-dependent protein catabolic process"/>
    <property type="evidence" value="ECO:0007669"/>
    <property type="project" value="TreeGrafter"/>
</dbReference>
<dbReference type="InterPro" id="IPR032675">
    <property type="entry name" value="LRR_dom_sf"/>
</dbReference>
<evidence type="ECO:0000313" key="2">
    <source>
        <dbReference type="Proteomes" id="UP001292094"/>
    </source>
</evidence>
<accession>A0AAE1P9B3</accession>
<dbReference type="AlphaFoldDB" id="A0AAE1P9B3"/>
<dbReference type="PANTHER" id="PTHR13318">
    <property type="entry name" value="PARTNER OF PAIRED, ISOFORM B-RELATED"/>
    <property type="match status" value="1"/>
</dbReference>
<sequence>MPLRNQPPTLQKATMLSIARNFDYICYGAKTRDQMCKMIYDDSYKEVEGPFKNLPGTILSDLLATHRTDSKCRKLSRTQYHALVHPHIEVMTIPCPKFCTFDTQALDLTMHLPPLFSSCVPPCPALPCPALPCPDPGGVAGGVRESQLEVVKDRVGHVRRHHMNTLLGPGITSFSISGVAGGVVEGVTEAVREVGRVRRHHLHCLVLHQISSFSMSCVGEAFTALELLNQHCSRLKQLNLSYLRNVGPPVLMKLIPTLTNVTHLNLSMTQTVDQILGLIGEYCPLLRDLDISNTIVMDEGLMRLCYNCGTNSAQCINLTRISVVGCSVTARAIAFLLQYLPKLTHIDYEQMFDVFGVLEEWGASPDNANSCDKYKLRVLTSSSEQVEAYTVDLAVTLCPQVMEFTMSNAWVDNSVLYPAMRLEHLAHLRLTNCDGLTLNFQEGVLPLLTVKGSQLISLLLANFTSVDLAAIGECCPRLQNLALSAISLYDDIMYPRENYFNTLVNVEVWTSVTTDSCNNIILRQLLGYCPGLENLLVKGADALSDKLFLDVWRMNEMCRLSRLTLDTCHNVTSNTIHQLLDTQNNLTLVRIWSCFFISKDDYLQLLKRVDAENCDLYVEWYGWNG</sequence>
<name>A0AAE1P9B3_9EUCA</name>
<reference evidence="1" key="1">
    <citation type="submission" date="2023-11" db="EMBL/GenBank/DDBJ databases">
        <title>Genome assemblies of two species of porcelain crab, Petrolisthes cinctipes and Petrolisthes manimaculis (Anomura: Porcellanidae).</title>
        <authorList>
            <person name="Angst P."/>
        </authorList>
    </citation>
    <scope>NUCLEOTIDE SEQUENCE</scope>
    <source>
        <strain evidence="1">PB745_02</strain>
        <tissue evidence="1">Gill</tissue>
    </source>
</reference>
<dbReference type="EMBL" id="JAWZYT010002518">
    <property type="protein sequence ID" value="KAK4303863.1"/>
    <property type="molecule type" value="Genomic_DNA"/>
</dbReference>
<dbReference type="Gene3D" id="3.80.10.10">
    <property type="entry name" value="Ribonuclease Inhibitor"/>
    <property type="match status" value="2"/>
</dbReference>
<comment type="caution">
    <text evidence="1">The sequence shown here is derived from an EMBL/GenBank/DDBJ whole genome shotgun (WGS) entry which is preliminary data.</text>
</comment>
<dbReference type="InterPro" id="IPR006553">
    <property type="entry name" value="Leu-rich_rpt_Cys-con_subtyp"/>
</dbReference>
<keyword evidence="2" id="KW-1185">Reference proteome</keyword>
<dbReference type="PANTHER" id="PTHR13318:SF190">
    <property type="entry name" value="PARTNER OF PAIRED, ISOFORM B"/>
    <property type="match status" value="1"/>
</dbReference>
<dbReference type="SUPFAM" id="SSF52047">
    <property type="entry name" value="RNI-like"/>
    <property type="match status" value="1"/>
</dbReference>
<dbReference type="GO" id="GO:0019005">
    <property type="term" value="C:SCF ubiquitin ligase complex"/>
    <property type="evidence" value="ECO:0007669"/>
    <property type="project" value="TreeGrafter"/>
</dbReference>
<gene>
    <name evidence="1" type="ORF">Pmani_024163</name>
</gene>
<dbReference type="Proteomes" id="UP001292094">
    <property type="component" value="Unassembled WGS sequence"/>
</dbReference>
<organism evidence="1 2">
    <name type="scientific">Petrolisthes manimaculis</name>
    <dbReference type="NCBI Taxonomy" id="1843537"/>
    <lineage>
        <taxon>Eukaryota</taxon>
        <taxon>Metazoa</taxon>
        <taxon>Ecdysozoa</taxon>
        <taxon>Arthropoda</taxon>
        <taxon>Crustacea</taxon>
        <taxon>Multicrustacea</taxon>
        <taxon>Malacostraca</taxon>
        <taxon>Eumalacostraca</taxon>
        <taxon>Eucarida</taxon>
        <taxon>Decapoda</taxon>
        <taxon>Pleocyemata</taxon>
        <taxon>Anomura</taxon>
        <taxon>Galatheoidea</taxon>
        <taxon>Porcellanidae</taxon>
        <taxon>Petrolisthes</taxon>
    </lineage>
</organism>
<protein>
    <submittedName>
        <fullName evidence="1">Uncharacterized protein</fullName>
    </submittedName>
</protein>
<dbReference type="SMART" id="SM00367">
    <property type="entry name" value="LRR_CC"/>
    <property type="match status" value="4"/>
</dbReference>
<dbReference type="SUPFAM" id="SSF52058">
    <property type="entry name" value="L domain-like"/>
    <property type="match status" value="1"/>
</dbReference>